<dbReference type="Pfam" id="PF03466">
    <property type="entry name" value="LysR_substrate"/>
    <property type="match status" value="1"/>
</dbReference>
<dbReference type="PANTHER" id="PTHR30537:SF26">
    <property type="entry name" value="GLYCINE CLEAVAGE SYSTEM TRANSCRIPTIONAL ACTIVATOR"/>
    <property type="match status" value="1"/>
</dbReference>
<keyword evidence="4" id="KW-0804">Transcription</keyword>
<dbReference type="InterPro" id="IPR036390">
    <property type="entry name" value="WH_DNA-bd_sf"/>
</dbReference>
<evidence type="ECO:0000313" key="6">
    <source>
        <dbReference type="EMBL" id="MFD2058131.1"/>
    </source>
</evidence>
<keyword evidence="7" id="KW-1185">Reference proteome</keyword>
<comment type="similarity">
    <text evidence="1">Belongs to the LysR transcriptional regulatory family.</text>
</comment>
<dbReference type="InterPro" id="IPR005119">
    <property type="entry name" value="LysR_subst-bd"/>
</dbReference>
<proteinExistence type="inferred from homology"/>
<evidence type="ECO:0000256" key="3">
    <source>
        <dbReference type="ARBA" id="ARBA00023125"/>
    </source>
</evidence>
<evidence type="ECO:0000259" key="5">
    <source>
        <dbReference type="PROSITE" id="PS50931"/>
    </source>
</evidence>
<keyword evidence="3" id="KW-0238">DNA-binding</keyword>
<dbReference type="Gene3D" id="1.10.10.10">
    <property type="entry name" value="Winged helix-like DNA-binding domain superfamily/Winged helix DNA-binding domain"/>
    <property type="match status" value="1"/>
</dbReference>
<accession>A0ABW4WNL8</accession>
<protein>
    <submittedName>
        <fullName evidence="6">LysR family transcriptional regulator</fullName>
    </submittedName>
</protein>
<dbReference type="SUPFAM" id="SSF53850">
    <property type="entry name" value="Periplasmic binding protein-like II"/>
    <property type="match status" value="1"/>
</dbReference>
<dbReference type="Pfam" id="PF00126">
    <property type="entry name" value="HTH_1"/>
    <property type="match status" value="1"/>
</dbReference>
<dbReference type="PROSITE" id="PS50931">
    <property type="entry name" value="HTH_LYSR"/>
    <property type="match status" value="1"/>
</dbReference>
<dbReference type="InterPro" id="IPR000847">
    <property type="entry name" value="LysR_HTH_N"/>
</dbReference>
<comment type="caution">
    <text evidence="6">The sequence shown here is derived from an EMBL/GenBank/DDBJ whole genome shotgun (WGS) entry which is preliminary data.</text>
</comment>
<reference evidence="7" key="1">
    <citation type="journal article" date="2019" name="Int. J. Syst. Evol. Microbiol.">
        <title>The Global Catalogue of Microorganisms (GCM) 10K type strain sequencing project: providing services to taxonomists for standard genome sequencing and annotation.</title>
        <authorList>
            <consortium name="The Broad Institute Genomics Platform"/>
            <consortium name="The Broad Institute Genome Sequencing Center for Infectious Disease"/>
            <person name="Wu L."/>
            <person name="Ma J."/>
        </authorList>
    </citation>
    <scope>NUCLEOTIDE SEQUENCE [LARGE SCALE GENOMIC DNA]</scope>
    <source>
        <strain evidence="7">CGMCC 1.16226</strain>
    </source>
</reference>
<dbReference type="Proteomes" id="UP001597349">
    <property type="component" value="Unassembled WGS sequence"/>
</dbReference>
<dbReference type="InterPro" id="IPR036388">
    <property type="entry name" value="WH-like_DNA-bd_sf"/>
</dbReference>
<dbReference type="Gene3D" id="3.40.190.10">
    <property type="entry name" value="Periplasmic binding protein-like II"/>
    <property type="match status" value="2"/>
</dbReference>
<dbReference type="SUPFAM" id="SSF46785">
    <property type="entry name" value="Winged helix' DNA-binding domain"/>
    <property type="match status" value="1"/>
</dbReference>
<evidence type="ECO:0000313" key="7">
    <source>
        <dbReference type="Proteomes" id="UP001597349"/>
    </source>
</evidence>
<dbReference type="CDD" id="cd08481">
    <property type="entry name" value="PBP2_GcdR_like"/>
    <property type="match status" value="1"/>
</dbReference>
<evidence type="ECO:0000256" key="2">
    <source>
        <dbReference type="ARBA" id="ARBA00023015"/>
    </source>
</evidence>
<dbReference type="PRINTS" id="PR00039">
    <property type="entry name" value="HTHLYSR"/>
</dbReference>
<dbReference type="PANTHER" id="PTHR30537">
    <property type="entry name" value="HTH-TYPE TRANSCRIPTIONAL REGULATOR"/>
    <property type="match status" value="1"/>
</dbReference>
<dbReference type="RefSeq" id="WP_379026632.1">
    <property type="nucleotide sequence ID" value="NZ_JBHUGY010000071.1"/>
</dbReference>
<name>A0ABW4WNL8_9HYPH</name>
<keyword evidence="2" id="KW-0805">Transcription regulation</keyword>
<sequence length="328" mass="35915">MSVQRRLLPNISALAAFEAVARLGSFTAAAQELDLTQGAVSRQIRLLEDQFGRRLFERDSRNVRLSTAGEIYAEAVRSALGQLRDAALGLMSNRHSGILNLAILPTFGTRWLMPMIPDFVENNPDITINFVTRVGRFDFARERLDAAIHYGLPDWPEADSTLLVRETVAPVASPEFLAGRAIATPADIGRLPLLHMATRPGAWTEWFEHQGLSAPTGPGMQFEQFGTAAQACMAGLGVALLPLILIAGELQRGQLVPAPGQPMQSRSAYYLVVPHDKRGHPPVASFRDWLLRHLARQDAIRKGVESGPGIPAEQVFARLEAKYSGEKP</sequence>
<feature type="domain" description="HTH lysR-type" evidence="5">
    <location>
        <begin position="9"/>
        <end position="66"/>
    </location>
</feature>
<evidence type="ECO:0000256" key="1">
    <source>
        <dbReference type="ARBA" id="ARBA00009437"/>
    </source>
</evidence>
<dbReference type="EMBL" id="JBHUGY010000071">
    <property type="protein sequence ID" value="MFD2058131.1"/>
    <property type="molecule type" value="Genomic_DNA"/>
</dbReference>
<dbReference type="InterPro" id="IPR058163">
    <property type="entry name" value="LysR-type_TF_proteobact-type"/>
</dbReference>
<gene>
    <name evidence="6" type="ORF">ACFSQT_35145</name>
</gene>
<evidence type="ECO:0000256" key="4">
    <source>
        <dbReference type="ARBA" id="ARBA00023163"/>
    </source>
</evidence>
<organism evidence="6 7">
    <name type="scientific">Mesorhizobium calcicola</name>
    <dbReference type="NCBI Taxonomy" id="1300310"/>
    <lineage>
        <taxon>Bacteria</taxon>
        <taxon>Pseudomonadati</taxon>
        <taxon>Pseudomonadota</taxon>
        <taxon>Alphaproteobacteria</taxon>
        <taxon>Hyphomicrobiales</taxon>
        <taxon>Phyllobacteriaceae</taxon>
        <taxon>Mesorhizobium</taxon>
    </lineage>
</organism>